<gene>
    <name evidence="3" type="ORF">EgrG_000934800</name>
</gene>
<protein>
    <submittedName>
        <fullName evidence="3 5">Uncharacterized protein</fullName>
    </submittedName>
</protein>
<accession>A0A068X1E0</accession>
<name>A0A068X1E0_ECHGR</name>
<evidence type="ECO:0000313" key="3">
    <source>
        <dbReference type="EMBL" id="CDS24597.1"/>
    </source>
</evidence>
<sequence length="267" mass="29491">MGSQQSVLEGTACGPPAIGFEDRHSSVASLSTTPLPSSPSFPGMTSLSYSIKAKFRPDTNRRRQRPLSCVIPDQDPAFPSRGGASSSRQVVVVSAAPSSLFRSSSTPKVCGAPTKWREDPQWEVYQLQHRVPRFEPLARWRNLGGSDPTPLVEMVEAYKRHYSVIADSVSHKQEEIICLERKIESTSKRAVESMQLRQRGGEFPNSSSTADSMTTVAAGAYQLERIFEGINELHDRFKGCERLLEELELQAKELEQKMACDCGGGDQ</sequence>
<dbReference type="Proteomes" id="UP000492820">
    <property type="component" value="Unassembled WGS sequence"/>
</dbReference>
<keyword evidence="1" id="KW-0175">Coiled coil</keyword>
<evidence type="ECO:0000256" key="1">
    <source>
        <dbReference type="SAM" id="Coils"/>
    </source>
</evidence>
<reference evidence="3" key="2">
    <citation type="submission" date="2014-06" db="EMBL/GenBank/DDBJ databases">
        <authorList>
            <person name="Aslett M."/>
        </authorList>
    </citation>
    <scope>NUCLEOTIDE SEQUENCE</scope>
</reference>
<proteinExistence type="predicted"/>
<reference evidence="3 4" key="1">
    <citation type="journal article" date="2013" name="Nature">
        <title>The genomes of four tapeworm species reveal adaptations to parasitism.</title>
        <authorList>
            <person name="Tsai I.J."/>
            <person name="Zarowiecki M."/>
            <person name="Holroyd N."/>
            <person name="Garciarrubio A."/>
            <person name="Sanchez-Flores A."/>
            <person name="Brooks K.L."/>
            <person name="Tracey A."/>
            <person name="Bobes R.J."/>
            <person name="Fragoso G."/>
            <person name="Sciutto E."/>
            <person name="Aslett M."/>
            <person name="Beasley H."/>
            <person name="Bennett H.M."/>
            <person name="Cai J."/>
            <person name="Camicia F."/>
            <person name="Clark R."/>
            <person name="Cucher M."/>
            <person name="De Silva N."/>
            <person name="Day T.A."/>
            <person name="Deplazes P."/>
            <person name="Estrada K."/>
            <person name="Fernandez C."/>
            <person name="Holland P.W."/>
            <person name="Hou J."/>
            <person name="Hu S."/>
            <person name="Huckvale T."/>
            <person name="Hung S.S."/>
            <person name="Kamenetzky L."/>
            <person name="Keane J.A."/>
            <person name="Kiss F."/>
            <person name="Koziol U."/>
            <person name="Lambert O."/>
            <person name="Liu K."/>
            <person name="Luo X."/>
            <person name="Luo Y."/>
            <person name="Macchiaroli N."/>
            <person name="Nichol S."/>
            <person name="Paps J."/>
            <person name="Parkinson J."/>
            <person name="Pouchkina-Stantcheva N."/>
            <person name="Riddiford N."/>
            <person name="Rosenzvit M."/>
            <person name="Salinas G."/>
            <person name="Wasmuth J.D."/>
            <person name="Zamanian M."/>
            <person name="Zheng Y."/>
            <person name="Cai X."/>
            <person name="Soberon X."/>
            <person name="Olson P.D."/>
            <person name="Laclette J.P."/>
            <person name="Brehm K."/>
            <person name="Berriman M."/>
            <person name="Garciarrubio A."/>
            <person name="Bobes R.J."/>
            <person name="Fragoso G."/>
            <person name="Sanchez-Flores A."/>
            <person name="Estrada K."/>
            <person name="Cevallos M.A."/>
            <person name="Morett E."/>
            <person name="Gonzalez V."/>
            <person name="Portillo T."/>
            <person name="Ochoa-Leyva A."/>
            <person name="Jose M.V."/>
            <person name="Sciutto E."/>
            <person name="Landa A."/>
            <person name="Jimenez L."/>
            <person name="Valdes V."/>
            <person name="Carrero J.C."/>
            <person name="Larralde C."/>
            <person name="Morales-Montor J."/>
            <person name="Limon-Lason J."/>
            <person name="Soberon X."/>
            <person name="Laclette J.P."/>
        </authorList>
    </citation>
    <scope>NUCLEOTIDE SEQUENCE [LARGE SCALE GENOMIC DNA]</scope>
</reference>
<organism evidence="3">
    <name type="scientific">Echinococcus granulosus</name>
    <name type="common">Hydatid tapeworm</name>
    <dbReference type="NCBI Taxonomy" id="6210"/>
    <lineage>
        <taxon>Eukaryota</taxon>
        <taxon>Metazoa</taxon>
        <taxon>Spiralia</taxon>
        <taxon>Lophotrochozoa</taxon>
        <taxon>Platyhelminthes</taxon>
        <taxon>Cestoda</taxon>
        <taxon>Eucestoda</taxon>
        <taxon>Cyclophyllidea</taxon>
        <taxon>Taeniidae</taxon>
        <taxon>Echinococcus</taxon>
        <taxon>Echinococcus granulosus group</taxon>
    </lineage>
</organism>
<evidence type="ECO:0000313" key="4">
    <source>
        <dbReference type="Proteomes" id="UP000492820"/>
    </source>
</evidence>
<dbReference type="EMBL" id="LK028611">
    <property type="protein sequence ID" value="CDS24597.1"/>
    <property type="molecule type" value="Genomic_DNA"/>
</dbReference>
<feature type="region of interest" description="Disordered" evidence="2">
    <location>
        <begin position="1"/>
        <end position="86"/>
    </location>
</feature>
<dbReference type="WBParaSite" id="EgrG_000934800">
    <property type="protein sequence ID" value="EgrG_000934800"/>
    <property type="gene ID" value="EgrG_000934800"/>
</dbReference>
<feature type="compositionally biased region" description="Low complexity" evidence="2">
    <location>
        <begin position="26"/>
        <end position="42"/>
    </location>
</feature>
<dbReference type="AlphaFoldDB" id="A0A068X1E0"/>
<reference evidence="5" key="3">
    <citation type="submission" date="2020-10" db="UniProtKB">
        <authorList>
            <consortium name="WormBaseParasite"/>
        </authorList>
    </citation>
    <scope>IDENTIFICATION</scope>
</reference>
<feature type="coiled-coil region" evidence="1">
    <location>
        <begin position="230"/>
        <end position="257"/>
    </location>
</feature>
<evidence type="ECO:0000256" key="2">
    <source>
        <dbReference type="SAM" id="MobiDB-lite"/>
    </source>
</evidence>
<evidence type="ECO:0000313" key="5">
    <source>
        <dbReference type="WBParaSite" id="EgrG_000934800"/>
    </source>
</evidence>